<dbReference type="InterPro" id="IPR045097">
    <property type="entry name" value="Thymidate_synth/dCMP_Mease"/>
</dbReference>
<dbReference type="GO" id="GO:0005829">
    <property type="term" value="C:cytosol"/>
    <property type="evidence" value="ECO:0007669"/>
    <property type="project" value="TreeGrafter"/>
</dbReference>
<dbReference type="InterPro" id="IPR000398">
    <property type="entry name" value="Thymidylate_synthase"/>
</dbReference>
<dbReference type="PROSITE" id="PS51330">
    <property type="entry name" value="DHFR_2"/>
    <property type="match status" value="1"/>
</dbReference>
<evidence type="ECO:0000256" key="3">
    <source>
        <dbReference type="ARBA" id="ARBA00022857"/>
    </source>
</evidence>
<protein>
    <recommendedName>
        <fullName evidence="5">DHFR domain-containing protein</fullName>
    </recommendedName>
</protein>
<keyword evidence="1" id="KW-0489">Methyltransferase</keyword>
<dbReference type="SUPFAM" id="SSF55831">
    <property type="entry name" value="Thymidylate synthase/dCMP hydroxymethylase"/>
    <property type="match status" value="1"/>
</dbReference>
<dbReference type="InterPro" id="IPR036926">
    <property type="entry name" value="Thymidate_synth/dCMP_Mease_sf"/>
</dbReference>
<proteinExistence type="predicted"/>
<evidence type="ECO:0000259" key="5">
    <source>
        <dbReference type="PROSITE" id="PS51330"/>
    </source>
</evidence>
<dbReference type="InterPro" id="IPR023451">
    <property type="entry name" value="Thymidate_synth/dCMP_Mease_dom"/>
</dbReference>
<dbReference type="Gene3D" id="3.40.430.10">
    <property type="entry name" value="Dihydrofolate Reductase, subunit A"/>
    <property type="match status" value="1"/>
</dbReference>
<evidence type="ECO:0000256" key="2">
    <source>
        <dbReference type="ARBA" id="ARBA00022679"/>
    </source>
</evidence>
<dbReference type="GO" id="GO:0004799">
    <property type="term" value="F:thymidylate synthase activity"/>
    <property type="evidence" value="ECO:0007669"/>
    <property type="project" value="InterPro"/>
</dbReference>
<keyword evidence="2" id="KW-0808">Transferase</keyword>
<organism evidence="6">
    <name type="scientific">viral metagenome</name>
    <dbReference type="NCBI Taxonomy" id="1070528"/>
    <lineage>
        <taxon>unclassified sequences</taxon>
        <taxon>metagenomes</taxon>
        <taxon>organismal metagenomes</taxon>
    </lineage>
</organism>
<dbReference type="PRINTS" id="PR00108">
    <property type="entry name" value="THYMDSNTHASE"/>
</dbReference>
<dbReference type="InterPro" id="IPR001796">
    <property type="entry name" value="DHFR_dom"/>
</dbReference>
<dbReference type="GO" id="GO:0032259">
    <property type="term" value="P:methylation"/>
    <property type="evidence" value="ECO:0007669"/>
    <property type="project" value="UniProtKB-KW"/>
</dbReference>
<evidence type="ECO:0000256" key="4">
    <source>
        <dbReference type="ARBA" id="ARBA00023002"/>
    </source>
</evidence>
<dbReference type="PANTHER" id="PTHR11548:SF1">
    <property type="entry name" value="THYMIDYLATE SYNTHASE 1"/>
    <property type="match status" value="1"/>
</dbReference>
<dbReference type="GO" id="GO:0006231">
    <property type="term" value="P:dTMP biosynthetic process"/>
    <property type="evidence" value="ECO:0007669"/>
    <property type="project" value="InterPro"/>
</dbReference>
<name>A0A6C0KQX4_9ZZZZ</name>
<feature type="domain" description="DHFR" evidence="5">
    <location>
        <begin position="1"/>
        <end position="166"/>
    </location>
</feature>
<dbReference type="InterPro" id="IPR024072">
    <property type="entry name" value="DHFR-like_dom_sf"/>
</dbReference>
<dbReference type="SUPFAM" id="SSF53597">
    <property type="entry name" value="Dihydrofolate reductase-like"/>
    <property type="match status" value="1"/>
</dbReference>
<dbReference type="AlphaFoldDB" id="A0A6C0KQX4"/>
<reference evidence="6" key="1">
    <citation type="journal article" date="2020" name="Nature">
        <title>Giant virus diversity and host interactions through global metagenomics.</title>
        <authorList>
            <person name="Schulz F."/>
            <person name="Roux S."/>
            <person name="Paez-Espino D."/>
            <person name="Jungbluth S."/>
            <person name="Walsh D.A."/>
            <person name="Denef V.J."/>
            <person name="McMahon K.D."/>
            <person name="Konstantinidis K.T."/>
            <person name="Eloe-Fadrosh E.A."/>
            <person name="Kyrpides N.C."/>
            <person name="Woyke T."/>
        </authorList>
    </citation>
    <scope>NUCLEOTIDE SEQUENCE</scope>
    <source>
        <strain evidence="6">GVMAG-S-3300013014-136</strain>
    </source>
</reference>
<dbReference type="PROSITE" id="PS00075">
    <property type="entry name" value="DHFR_1"/>
    <property type="match status" value="1"/>
</dbReference>
<dbReference type="InterPro" id="IPR017925">
    <property type="entry name" value="DHFR_CS"/>
</dbReference>
<dbReference type="NCBIfam" id="TIGR03284">
    <property type="entry name" value="thym_sym"/>
    <property type="match status" value="1"/>
</dbReference>
<evidence type="ECO:0000256" key="1">
    <source>
        <dbReference type="ARBA" id="ARBA00022603"/>
    </source>
</evidence>
<dbReference type="Pfam" id="PF00186">
    <property type="entry name" value="DHFR_1"/>
    <property type="match status" value="1"/>
</dbReference>
<keyword evidence="4" id="KW-0560">Oxidoreductase</keyword>
<dbReference type="EMBL" id="MN740961">
    <property type="protein sequence ID" value="QHU20019.1"/>
    <property type="molecule type" value="Genomic_DNA"/>
</dbReference>
<dbReference type="CDD" id="cd00209">
    <property type="entry name" value="DHFR"/>
    <property type="match status" value="1"/>
</dbReference>
<keyword evidence="3" id="KW-0521">NADP</keyword>
<evidence type="ECO:0000313" key="6">
    <source>
        <dbReference type="EMBL" id="QHU20019.1"/>
    </source>
</evidence>
<dbReference type="CDD" id="cd00351">
    <property type="entry name" value="TS_Pyrimidine_HMase"/>
    <property type="match status" value="1"/>
</dbReference>
<dbReference type="GO" id="GO:0004146">
    <property type="term" value="F:dihydrofolate reductase activity"/>
    <property type="evidence" value="ECO:0007669"/>
    <property type="project" value="InterPro"/>
</dbReference>
<dbReference type="Pfam" id="PF00303">
    <property type="entry name" value="Thymidylat_synt"/>
    <property type="match status" value="1"/>
</dbReference>
<dbReference type="GO" id="GO:0046654">
    <property type="term" value="P:tetrahydrofolate biosynthetic process"/>
    <property type="evidence" value="ECO:0007669"/>
    <property type="project" value="InterPro"/>
</dbReference>
<accession>A0A6C0KQX4</accession>
<dbReference type="Gene3D" id="3.30.572.10">
    <property type="entry name" value="Thymidylate synthase/dCMP hydroxymethylase domain"/>
    <property type="match status" value="1"/>
</dbReference>
<sequence>MIEVILACTPKYGIGFNCKLPWHDKEELMMFQTKTMDSILIVGRKTAENLPPLKNRTLIIVSKSGEHNTVQKAIEKAYLLAEKTKKIFVIGGGQIYNEIFYHYSHLIDKVHISTINEDVFCDTFVNFPKHNYRLLSFQNFNTFIHEVYEANCKSGEIQYLSLLREVLDKGNDTFGRNGAVKSLFGKALLFDLSKEFPLLTTKKMFLRGIIEELIFFLKGQTNSKILEQKKVNIWKGNTEHTHGFMGPMYGSQWRHFNAAQDEFDSDTGVYKGGYDQLNHVINTIKNEPKSRRILMTTFNPAQAHLGVLYPCHSIVNQFYVEGDYLDMTCYNRSSDLFLGLPFNIASSSLLLHIIAKMTNLRPRYFHLYLGDCHIYELHKEAVKTQLARVPLHPPQILLCQVRNQIEDYKYEDFSLQNYQSFSSIKAEMVK</sequence>
<dbReference type="PANTHER" id="PTHR11548">
    <property type="entry name" value="THYMIDYLATE SYNTHASE 1"/>
    <property type="match status" value="1"/>
</dbReference>